<dbReference type="SUPFAM" id="SSF53448">
    <property type="entry name" value="Nucleotide-diphospho-sugar transferases"/>
    <property type="match status" value="1"/>
</dbReference>
<reference evidence="3" key="1">
    <citation type="submission" date="2023-07" db="EMBL/GenBank/DDBJ databases">
        <title>Chryseobacterium sp. GMJ5 Genome sequencing and assembly.</title>
        <authorList>
            <person name="Jung Y."/>
        </authorList>
    </citation>
    <scope>NUCLEOTIDE SEQUENCE [LARGE SCALE GENOMIC DNA]</scope>
    <source>
        <strain evidence="3">GMJ5</strain>
    </source>
</reference>
<comment type="caution">
    <text evidence="2">The sequence shown here is derived from an EMBL/GenBank/DDBJ whole genome shotgun (WGS) entry which is preliminary data.</text>
</comment>
<dbReference type="GO" id="GO:0016757">
    <property type="term" value="F:glycosyltransferase activity"/>
    <property type="evidence" value="ECO:0007669"/>
    <property type="project" value="UniProtKB-KW"/>
</dbReference>
<organism evidence="2 3">
    <name type="scientific">Chryseobacterium gilvum</name>
    <dbReference type="NCBI Taxonomy" id="2976534"/>
    <lineage>
        <taxon>Bacteria</taxon>
        <taxon>Pseudomonadati</taxon>
        <taxon>Bacteroidota</taxon>
        <taxon>Flavobacteriia</taxon>
        <taxon>Flavobacteriales</taxon>
        <taxon>Weeksellaceae</taxon>
        <taxon>Chryseobacterium group</taxon>
        <taxon>Chryseobacterium</taxon>
    </lineage>
</organism>
<evidence type="ECO:0000313" key="3">
    <source>
        <dbReference type="Proteomes" id="UP001208114"/>
    </source>
</evidence>
<dbReference type="PANTHER" id="PTHR22916:SF3">
    <property type="entry name" value="UDP-GLCNAC:BETAGAL BETA-1,3-N-ACETYLGLUCOSAMINYLTRANSFERASE-LIKE PROTEIN 1"/>
    <property type="match status" value="1"/>
</dbReference>
<dbReference type="InterPro" id="IPR001173">
    <property type="entry name" value="Glyco_trans_2-like"/>
</dbReference>
<dbReference type="EMBL" id="JAOTEN010000003">
    <property type="protein sequence ID" value="MCU7615072.1"/>
    <property type="molecule type" value="Genomic_DNA"/>
</dbReference>
<accession>A0ABT2VYK0</accession>
<dbReference type="RefSeq" id="WP_262991095.1">
    <property type="nucleotide sequence ID" value="NZ_JAOTEN010000003.1"/>
</dbReference>
<keyword evidence="2" id="KW-0808">Transferase</keyword>
<keyword evidence="3" id="KW-1185">Reference proteome</keyword>
<dbReference type="InterPro" id="IPR029044">
    <property type="entry name" value="Nucleotide-diphossugar_trans"/>
</dbReference>
<protein>
    <submittedName>
        <fullName evidence="2">Glycosyltransferase</fullName>
        <ecNumber evidence="2">2.4.-.-</ecNumber>
    </submittedName>
</protein>
<name>A0ABT2VYK0_9FLAO</name>
<dbReference type="Gene3D" id="3.90.550.10">
    <property type="entry name" value="Spore Coat Polysaccharide Biosynthesis Protein SpsA, Chain A"/>
    <property type="match status" value="1"/>
</dbReference>
<proteinExistence type="predicted"/>
<sequence length="253" mass="29194">MISVCIATYNGEKYIRQQLDSILIQLADDDEIIISDDGSLDNTISVIHSFNDTRIKIYHHKKEKQKFSFVYVAKNFENALNKANGEYIFLADQDDIWLPTKVENMISALKNADLVMSDCKIVDDSLELISSSKFTLENVRIGFYRNIYKSGYLGCCMAFRRKILKYILPIPANVPHDLWIGLITSDIGIFKLLHTPAILYRRHDNNVSATSSLLVEKNNNLPKNNNSILFKFLYRFYVIKAYCHMKMINKFGL</sequence>
<evidence type="ECO:0000259" key="1">
    <source>
        <dbReference type="Pfam" id="PF00535"/>
    </source>
</evidence>
<feature type="domain" description="Glycosyltransferase 2-like" evidence="1">
    <location>
        <begin position="3"/>
        <end position="166"/>
    </location>
</feature>
<evidence type="ECO:0000313" key="2">
    <source>
        <dbReference type="EMBL" id="MCU7615072.1"/>
    </source>
</evidence>
<dbReference type="EC" id="2.4.-.-" evidence="2"/>
<keyword evidence="2" id="KW-0328">Glycosyltransferase</keyword>
<dbReference type="Proteomes" id="UP001208114">
    <property type="component" value="Unassembled WGS sequence"/>
</dbReference>
<gene>
    <name evidence="2" type="ORF">N0B16_11540</name>
</gene>
<dbReference type="PANTHER" id="PTHR22916">
    <property type="entry name" value="GLYCOSYLTRANSFERASE"/>
    <property type="match status" value="1"/>
</dbReference>
<dbReference type="Pfam" id="PF00535">
    <property type="entry name" value="Glycos_transf_2"/>
    <property type="match status" value="1"/>
</dbReference>